<feature type="domain" description="Histidine kinase" evidence="15">
    <location>
        <begin position="257"/>
        <end position="469"/>
    </location>
</feature>
<feature type="domain" description="HAMP" evidence="16">
    <location>
        <begin position="195"/>
        <end position="249"/>
    </location>
</feature>
<evidence type="ECO:0000259" key="16">
    <source>
        <dbReference type="PROSITE" id="PS50885"/>
    </source>
</evidence>
<dbReference type="InterPro" id="IPR004358">
    <property type="entry name" value="Sig_transdc_His_kin-like_C"/>
</dbReference>
<evidence type="ECO:0000256" key="4">
    <source>
        <dbReference type="ARBA" id="ARBA00022475"/>
    </source>
</evidence>
<dbReference type="InterPro" id="IPR050428">
    <property type="entry name" value="TCS_sensor_his_kinase"/>
</dbReference>
<reference evidence="17 18" key="1">
    <citation type="submission" date="2023-07" db="EMBL/GenBank/DDBJ databases">
        <title>Sorghum-associated microbial communities from plants grown in Nebraska, USA.</title>
        <authorList>
            <person name="Schachtman D."/>
        </authorList>
    </citation>
    <scope>NUCLEOTIDE SEQUENCE [LARGE SCALE GENOMIC DNA]</scope>
    <source>
        <strain evidence="17 18">BE211</strain>
    </source>
</reference>
<keyword evidence="6" id="KW-0808">Transferase</keyword>
<evidence type="ECO:0000256" key="2">
    <source>
        <dbReference type="ARBA" id="ARBA00004651"/>
    </source>
</evidence>
<evidence type="ECO:0000313" key="17">
    <source>
        <dbReference type="EMBL" id="MDR7071473.1"/>
    </source>
</evidence>
<dbReference type="CDD" id="cd16922">
    <property type="entry name" value="HATPase_EvgS-ArcB-TorS-like"/>
    <property type="match status" value="1"/>
</dbReference>
<evidence type="ECO:0000256" key="6">
    <source>
        <dbReference type="ARBA" id="ARBA00022679"/>
    </source>
</evidence>
<gene>
    <name evidence="17" type="ORF">J2X07_000448</name>
</gene>
<keyword evidence="5" id="KW-0597">Phosphoprotein</keyword>
<dbReference type="PANTHER" id="PTHR45436">
    <property type="entry name" value="SENSOR HISTIDINE KINASE YKOH"/>
    <property type="match status" value="1"/>
</dbReference>
<evidence type="ECO:0000256" key="3">
    <source>
        <dbReference type="ARBA" id="ARBA00012438"/>
    </source>
</evidence>
<dbReference type="Gene3D" id="1.10.287.130">
    <property type="match status" value="1"/>
</dbReference>
<dbReference type="InterPro" id="IPR003660">
    <property type="entry name" value="HAMP_dom"/>
</dbReference>
<dbReference type="InterPro" id="IPR036890">
    <property type="entry name" value="HATPase_C_sf"/>
</dbReference>
<comment type="subcellular location">
    <subcellularLocation>
        <location evidence="2">Cell membrane</location>
        <topology evidence="2">Multi-pass membrane protein</topology>
    </subcellularLocation>
</comment>
<name>A0ABU1TWA1_9BACL</name>
<evidence type="ECO:0000256" key="8">
    <source>
        <dbReference type="ARBA" id="ARBA00022741"/>
    </source>
</evidence>
<organism evidence="17 18">
    <name type="scientific">Fictibacillus barbaricus</name>
    <dbReference type="NCBI Taxonomy" id="182136"/>
    <lineage>
        <taxon>Bacteria</taxon>
        <taxon>Bacillati</taxon>
        <taxon>Bacillota</taxon>
        <taxon>Bacilli</taxon>
        <taxon>Bacillales</taxon>
        <taxon>Fictibacillaceae</taxon>
        <taxon>Fictibacillus</taxon>
    </lineage>
</organism>
<dbReference type="Proteomes" id="UP001258181">
    <property type="component" value="Unassembled WGS sequence"/>
</dbReference>
<keyword evidence="7 14" id="KW-0812">Transmembrane</keyword>
<evidence type="ECO:0000256" key="10">
    <source>
        <dbReference type="ARBA" id="ARBA00022840"/>
    </source>
</evidence>
<accession>A0ABU1TWA1</accession>
<dbReference type="EC" id="2.7.13.3" evidence="3"/>
<dbReference type="GO" id="GO:0016301">
    <property type="term" value="F:kinase activity"/>
    <property type="evidence" value="ECO:0007669"/>
    <property type="project" value="UniProtKB-KW"/>
</dbReference>
<evidence type="ECO:0000256" key="12">
    <source>
        <dbReference type="ARBA" id="ARBA00023012"/>
    </source>
</evidence>
<dbReference type="Pfam" id="PF00512">
    <property type="entry name" value="HisKA"/>
    <property type="match status" value="1"/>
</dbReference>
<dbReference type="InterPro" id="IPR003594">
    <property type="entry name" value="HATPase_dom"/>
</dbReference>
<comment type="catalytic activity">
    <reaction evidence="1">
        <text>ATP + protein L-histidine = ADP + protein N-phospho-L-histidine.</text>
        <dbReference type="EC" id="2.7.13.3"/>
    </reaction>
</comment>
<dbReference type="PANTHER" id="PTHR45436:SF5">
    <property type="entry name" value="SENSOR HISTIDINE KINASE TRCS"/>
    <property type="match status" value="1"/>
</dbReference>
<evidence type="ECO:0000256" key="1">
    <source>
        <dbReference type="ARBA" id="ARBA00000085"/>
    </source>
</evidence>
<feature type="transmembrane region" description="Helical" evidence="14">
    <location>
        <begin position="167"/>
        <end position="191"/>
    </location>
</feature>
<keyword evidence="10" id="KW-0067">ATP-binding</keyword>
<evidence type="ECO:0000313" key="18">
    <source>
        <dbReference type="Proteomes" id="UP001258181"/>
    </source>
</evidence>
<dbReference type="Gene3D" id="6.10.340.10">
    <property type="match status" value="1"/>
</dbReference>
<dbReference type="EMBL" id="JAVDWA010000001">
    <property type="protein sequence ID" value="MDR7071473.1"/>
    <property type="molecule type" value="Genomic_DNA"/>
</dbReference>
<comment type="caution">
    <text evidence="17">The sequence shown here is derived from an EMBL/GenBank/DDBJ whole genome shotgun (WGS) entry which is preliminary data.</text>
</comment>
<dbReference type="PROSITE" id="PS50109">
    <property type="entry name" value="HIS_KIN"/>
    <property type="match status" value="1"/>
</dbReference>
<dbReference type="SUPFAM" id="SSF55874">
    <property type="entry name" value="ATPase domain of HSP90 chaperone/DNA topoisomerase II/histidine kinase"/>
    <property type="match status" value="1"/>
</dbReference>
<dbReference type="InterPro" id="IPR036097">
    <property type="entry name" value="HisK_dim/P_sf"/>
</dbReference>
<dbReference type="RefSeq" id="WP_310256049.1">
    <property type="nucleotide sequence ID" value="NZ_JAVDWA010000001.1"/>
</dbReference>
<dbReference type="PRINTS" id="PR00344">
    <property type="entry name" value="BCTRLSENSOR"/>
</dbReference>
<dbReference type="SUPFAM" id="SSF47384">
    <property type="entry name" value="Homodimeric domain of signal transducing histidine kinase"/>
    <property type="match status" value="1"/>
</dbReference>
<dbReference type="CDD" id="cd00082">
    <property type="entry name" value="HisKA"/>
    <property type="match status" value="1"/>
</dbReference>
<keyword evidence="18" id="KW-1185">Reference proteome</keyword>
<keyword evidence="9 17" id="KW-0418">Kinase</keyword>
<dbReference type="Pfam" id="PF00672">
    <property type="entry name" value="HAMP"/>
    <property type="match status" value="1"/>
</dbReference>
<keyword evidence="8" id="KW-0547">Nucleotide-binding</keyword>
<feature type="transmembrane region" description="Helical" evidence="14">
    <location>
        <begin position="29"/>
        <end position="53"/>
    </location>
</feature>
<dbReference type="PROSITE" id="PS50885">
    <property type="entry name" value="HAMP"/>
    <property type="match status" value="1"/>
</dbReference>
<evidence type="ECO:0000256" key="11">
    <source>
        <dbReference type="ARBA" id="ARBA00022989"/>
    </source>
</evidence>
<evidence type="ECO:0000256" key="14">
    <source>
        <dbReference type="SAM" id="Phobius"/>
    </source>
</evidence>
<evidence type="ECO:0000256" key="7">
    <source>
        <dbReference type="ARBA" id="ARBA00022692"/>
    </source>
</evidence>
<dbReference type="Gene3D" id="3.30.565.10">
    <property type="entry name" value="Histidine kinase-like ATPase, C-terminal domain"/>
    <property type="match status" value="1"/>
</dbReference>
<dbReference type="SMART" id="SM00304">
    <property type="entry name" value="HAMP"/>
    <property type="match status" value="1"/>
</dbReference>
<dbReference type="InterPro" id="IPR005467">
    <property type="entry name" value="His_kinase_dom"/>
</dbReference>
<evidence type="ECO:0000256" key="5">
    <source>
        <dbReference type="ARBA" id="ARBA00022553"/>
    </source>
</evidence>
<evidence type="ECO:0000256" key="9">
    <source>
        <dbReference type="ARBA" id="ARBA00022777"/>
    </source>
</evidence>
<dbReference type="SMART" id="SM00388">
    <property type="entry name" value="HisKA"/>
    <property type="match status" value="1"/>
</dbReference>
<proteinExistence type="predicted"/>
<keyword evidence="4" id="KW-1003">Cell membrane</keyword>
<evidence type="ECO:0000259" key="15">
    <source>
        <dbReference type="PROSITE" id="PS50109"/>
    </source>
</evidence>
<dbReference type="SMART" id="SM00387">
    <property type="entry name" value="HATPase_c"/>
    <property type="match status" value="1"/>
</dbReference>
<keyword evidence="11 14" id="KW-1133">Transmembrane helix</keyword>
<dbReference type="Pfam" id="PF02518">
    <property type="entry name" value="HATPase_c"/>
    <property type="match status" value="1"/>
</dbReference>
<keyword evidence="12" id="KW-0902">Two-component regulatory system</keyword>
<keyword evidence="13 14" id="KW-0472">Membrane</keyword>
<protein>
    <recommendedName>
        <fullName evidence="3">histidine kinase</fullName>
        <ecNumber evidence="3">2.7.13.3</ecNumber>
    </recommendedName>
</protein>
<evidence type="ECO:0000256" key="13">
    <source>
        <dbReference type="ARBA" id="ARBA00023136"/>
    </source>
</evidence>
<sequence>MKFNIPNLNPKKIYKENKKTLIFQFTSWYVLHFIAILFFIGIAVIGTVSYFLIQSTKSELQAIEEKLIYITGEDSKENLQDSLDEILYPDHSNYFVKIKTDDNQMLAQSRGWANTFHVDEVHLNWLEPIFWNGNHGVFFHEEIPWNQPNGKKGTIQIKLQLNKDAEFLGLMIQVILITGVISLIAGSILIFQLSKRNLKPLLMITNAVGKMRGSTDLKKRIPVPEAPRELSELSLTFNHLLHQLEEQFEREKSFVSNVSHELRTPLTAFKGHLKLINRWGKSNPVVLEQSIQALDEESKRMERMMIQMLTLARNEHFESKNERVNLTVVIERVVMQMQNDSNVEIIRNLGNNIFGMADEEQFRQIAVILIENAIRYTDEHGKITIVLEKDNEEIRFIVTDTGIGIPVQDQHKIFDRFYRVDKDRSRQTGGTGLGLSIAKELVHNIGGTITLVSKTGFGSTFTVHLPLIKSGYS</sequence>
<dbReference type="InterPro" id="IPR003661">
    <property type="entry name" value="HisK_dim/P_dom"/>
</dbReference>